<keyword evidence="3" id="KW-0804">Transcription</keyword>
<evidence type="ECO:0000259" key="4">
    <source>
        <dbReference type="PROSITE" id="PS50937"/>
    </source>
</evidence>
<keyword evidence="1" id="KW-0805">Transcription regulation</keyword>
<evidence type="ECO:0000313" key="6">
    <source>
        <dbReference type="Proteomes" id="UP001595776"/>
    </source>
</evidence>
<dbReference type="Pfam" id="PF13411">
    <property type="entry name" value="MerR_1"/>
    <property type="match status" value="1"/>
</dbReference>
<protein>
    <submittedName>
        <fullName evidence="5">MerR family transcriptional regulator</fullName>
    </submittedName>
</protein>
<dbReference type="Gene3D" id="1.10.1660.10">
    <property type="match status" value="1"/>
</dbReference>
<reference evidence="6" key="1">
    <citation type="journal article" date="2019" name="Int. J. Syst. Evol. Microbiol.">
        <title>The Global Catalogue of Microorganisms (GCM) 10K type strain sequencing project: providing services to taxonomists for standard genome sequencing and annotation.</title>
        <authorList>
            <consortium name="The Broad Institute Genomics Platform"/>
            <consortium name="The Broad Institute Genome Sequencing Center for Infectious Disease"/>
            <person name="Wu L."/>
            <person name="Ma J."/>
        </authorList>
    </citation>
    <scope>NUCLEOTIDE SEQUENCE [LARGE SCALE GENOMIC DNA]</scope>
    <source>
        <strain evidence="6">CGMCC 1.15304</strain>
    </source>
</reference>
<accession>A0ABV8U5N8</accession>
<feature type="domain" description="HTH merR-type" evidence="4">
    <location>
        <begin position="4"/>
        <end position="73"/>
    </location>
</feature>
<comment type="caution">
    <text evidence="5">The sequence shown here is derived from an EMBL/GenBank/DDBJ whole genome shotgun (WGS) entry which is preliminary data.</text>
</comment>
<dbReference type="InterPro" id="IPR047057">
    <property type="entry name" value="MerR_fam"/>
</dbReference>
<keyword evidence="6" id="KW-1185">Reference proteome</keyword>
<dbReference type="InterPro" id="IPR009061">
    <property type="entry name" value="DNA-bd_dom_put_sf"/>
</dbReference>
<dbReference type="PRINTS" id="PR00040">
    <property type="entry name" value="HTHMERR"/>
</dbReference>
<dbReference type="EMBL" id="JBHSCR010000001">
    <property type="protein sequence ID" value="MFC4346506.1"/>
    <property type="molecule type" value="Genomic_DNA"/>
</dbReference>
<evidence type="ECO:0000256" key="2">
    <source>
        <dbReference type="ARBA" id="ARBA00023125"/>
    </source>
</evidence>
<organism evidence="5 6">
    <name type="scientific">Kordiimonas lipolytica</name>
    <dbReference type="NCBI Taxonomy" id="1662421"/>
    <lineage>
        <taxon>Bacteria</taxon>
        <taxon>Pseudomonadati</taxon>
        <taxon>Pseudomonadota</taxon>
        <taxon>Alphaproteobacteria</taxon>
        <taxon>Kordiimonadales</taxon>
        <taxon>Kordiimonadaceae</taxon>
        <taxon>Kordiimonas</taxon>
    </lineage>
</organism>
<dbReference type="SUPFAM" id="SSF46955">
    <property type="entry name" value="Putative DNA-binding domain"/>
    <property type="match status" value="1"/>
</dbReference>
<dbReference type="SMART" id="SM00422">
    <property type="entry name" value="HTH_MERR"/>
    <property type="match status" value="1"/>
</dbReference>
<keyword evidence="2" id="KW-0238">DNA-binding</keyword>
<evidence type="ECO:0000256" key="1">
    <source>
        <dbReference type="ARBA" id="ARBA00023015"/>
    </source>
</evidence>
<dbReference type="Proteomes" id="UP001595776">
    <property type="component" value="Unassembled WGS sequence"/>
</dbReference>
<sequence>MEKTMKISDFSAFSGVPSETIRYYERRGLLPAPARKPSNYRMYSKEDAARVRFLHHLQSLGLSLRQLVSLLSLCDEQEPLSVDDKSFVDAILEELDARRALSDRLETVLRELKAGQRCPDIAEKMFGGGLQ</sequence>
<proteinExistence type="predicted"/>
<dbReference type="InterPro" id="IPR000551">
    <property type="entry name" value="MerR-type_HTH_dom"/>
</dbReference>
<dbReference type="PANTHER" id="PTHR30204">
    <property type="entry name" value="REDOX-CYCLING DRUG-SENSING TRANSCRIPTIONAL ACTIVATOR SOXR"/>
    <property type="match status" value="1"/>
</dbReference>
<evidence type="ECO:0000256" key="3">
    <source>
        <dbReference type="ARBA" id="ARBA00023163"/>
    </source>
</evidence>
<gene>
    <name evidence="5" type="ORF">ACFO5Q_01440</name>
</gene>
<name>A0ABV8U5N8_9PROT</name>
<dbReference type="PROSITE" id="PS50937">
    <property type="entry name" value="HTH_MERR_2"/>
    <property type="match status" value="1"/>
</dbReference>
<evidence type="ECO:0000313" key="5">
    <source>
        <dbReference type="EMBL" id="MFC4346506.1"/>
    </source>
</evidence>
<dbReference type="RefSeq" id="WP_197421191.1">
    <property type="nucleotide sequence ID" value="NZ_JBHSCR010000001.1"/>
</dbReference>
<dbReference type="PANTHER" id="PTHR30204:SF94">
    <property type="entry name" value="HEAVY METAL-DEPENDENT TRANSCRIPTIONAL REGULATOR HI_0293-RELATED"/>
    <property type="match status" value="1"/>
</dbReference>